<dbReference type="PANTHER" id="PTHR30466">
    <property type="entry name" value="FLAVIN REDUCTASE"/>
    <property type="match status" value="1"/>
</dbReference>
<organism evidence="4 5">
    <name type="scientific">Selenomonas ruminantium</name>
    <dbReference type="NCBI Taxonomy" id="971"/>
    <lineage>
        <taxon>Bacteria</taxon>
        <taxon>Bacillati</taxon>
        <taxon>Bacillota</taxon>
        <taxon>Negativicutes</taxon>
        <taxon>Selenomonadales</taxon>
        <taxon>Selenomonadaceae</taxon>
        <taxon>Selenomonas</taxon>
    </lineage>
</organism>
<dbReference type="InterPro" id="IPR002563">
    <property type="entry name" value="Flavin_Rdtase-like_dom"/>
</dbReference>
<dbReference type="GO" id="GO:0042602">
    <property type="term" value="F:riboflavin reductase (NADPH) activity"/>
    <property type="evidence" value="ECO:0007669"/>
    <property type="project" value="TreeGrafter"/>
</dbReference>
<dbReference type="PROSITE" id="PS50903">
    <property type="entry name" value="RUBREDOXIN_LIKE"/>
    <property type="match status" value="1"/>
</dbReference>
<comment type="cofactor">
    <cofactor evidence="1">
        <name>Fe(3+)</name>
        <dbReference type="ChEBI" id="CHEBI:29034"/>
    </cofactor>
</comment>
<dbReference type="InterPro" id="IPR024934">
    <property type="entry name" value="Rubredoxin-like_dom"/>
</dbReference>
<dbReference type="AlphaFoldDB" id="A0A1K1PJX4"/>
<gene>
    <name evidence="4" type="ORF">SAMN02910323_2058</name>
</gene>
<evidence type="ECO:0000256" key="1">
    <source>
        <dbReference type="ARBA" id="ARBA00001965"/>
    </source>
</evidence>
<evidence type="ECO:0000256" key="2">
    <source>
        <dbReference type="ARBA" id="ARBA00023002"/>
    </source>
</evidence>
<dbReference type="SUPFAM" id="SSF50475">
    <property type="entry name" value="FMN-binding split barrel"/>
    <property type="match status" value="1"/>
</dbReference>
<dbReference type="GO" id="GO:0010181">
    <property type="term" value="F:FMN binding"/>
    <property type="evidence" value="ECO:0007669"/>
    <property type="project" value="InterPro"/>
</dbReference>
<dbReference type="InterPro" id="IPR050268">
    <property type="entry name" value="NADH-dep_flavin_reductase"/>
</dbReference>
<dbReference type="GO" id="GO:0005506">
    <property type="term" value="F:iron ion binding"/>
    <property type="evidence" value="ECO:0007669"/>
    <property type="project" value="InterPro"/>
</dbReference>
<dbReference type="RefSeq" id="WP_072306484.1">
    <property type="nucleotide sequence ID" value="NZ_FPJA01000008.1"/>
</dbReference>
<dbReference type="InterPro" id="IPR048574">
    <property type="entry name" value="RUBY_RBDX"/>
</dbReference>
<evidence type="ECO:0000259" key="3">
    <source>
        <dbReference type="PROSITE" id="PS50903"/>
    </source>
</evidence>
<proteinExistence type="predicted"/>
<dbReference type="Gene3D" id="2.20.28.10">
    <property type="match status" value="1"/>
</dbReference>
<protein>
    <submittedName>
        <fullName evidence="4">NADH-FMN oxidoreductase RutF, flavin reductase (DIM6/NTAB) family</fullName>
    </submittedName>
</protein>
<accession>A0A1K1PJX4</accession>
<name>A0A1K1PJX4_SELRU</name>
<dbReference type="SMART" id="SM00903">
    <property type="entry name" value="Flavin_Reduct"/>
    <property type="match status" value="1"/>
</dbReference>
<dbReference type="Pfam" id="PF21349">
    <property type="entry name" value="RUBY_RBDX"/>
    <property type="match status" value="1"/>
</dbReference>
<evidence type="ECO:0000313" key="4">
    <source>
        <dbReference type="EMBL" id="SFW48080.1"/>
    </source>
</evidence>
<dbReference type="Proteomes" id="UP000182958">
    <property type="component" value="Unassembled WGS sequence"/>
</dbReference>
<dbReference type="Pfam" id="PF01613">
    <property type="entry name" value="Flavin_Reduct"/>
    <property type="match status" value="1"/>
</dbReference>
<dbReference type="Gene3D" id="2.30.110.10">
    <property type="entry name" value="Electron Transport, Fmn-binding Protein, Chain A"/>
    <property type="match status" value="1"/>
</dbReference>
<dbReference type="EMBL" id="FPJA01000008">
    <property type="protein sequence ID" value="SFW48080.1"/>
    <property type="molecule type" value="Genomic_DNA"/>
</dbReference>
<dbReference type="InterPro" id="IPR012349">
    <property type="entry name" value="Split_barrel_FMN-bd"/>
</dbReference>
<dbReference type="CDD" id="cd00350">
    <property type="entry name" value="rubredoxin_like"/>
    <property type="match status" value="1"/>
</dbReference>
<dbReference type="PANTHER" id="PTHR30466:SF1">
    <property type="entry name" value="FMN REDUCTASE (NADH) RUTF"/>
    <property type="match status" value="1"/>
</dbReference>
<keyword evidence="2" id="KW-0560">Oxidoreductase</keyword>
<evidence type="ECO:0000313" key="5">
    <source>
        <dbReference type="Proteomes" id="UP000182958"/>
    </source>
</evidence>
<keyword evidence="5" id="KW-1185">Reference proteome</keyword>
<reference evidence="5" key="1">
    <citation type="submission" date="2016-11" db="EMBL/GenBank/DDBJ databases">
        <authorList>
            <person name="Varghese N."/>
            <person name="Submissions S."/>
        </authorList>
    </citation>
    <scope>NUCLEOTIDE SEQUENCE [LARGE SCALE GENOMIC DNA]</scope>
    <source>
        <strain evidence="5">C3</strain>
    </source>
</reference>
<feature type="domain" description="Rubredoxin-like" evidence="3">
    <location>
        <begin position="169"/>
        <end position="205"/>
    </location>
</feature>
<sequence>MNPKAMFNISYGLYVLTANLDGKDNGCIINTVTQVTSDPNQISIAVNKLNHTRDMIAASKKFTASIISQNADFELFKRFGFQSGKNVDKFAGFTAAQRGANEAMIINEGTNAYIAGWVTQEIDLGTHSLFIARVTDMDVLNDTPAATYSYYHQNIKPKPQAPAPSKSGKTIWRCKICGYEYEGDELPADFICPLCKHPASDFERVN</sequence>
<dbReference type="SUPFAM" id="SSF57802">
    <property type="entry name" value="Rubredoxin-like"/>
    <property type="match status" value="1"/>
</dbReference>